<dbReference type="NCBIfam" id="TIGR03377">
    <property type="entry name" value="glycerol3P_GlpA"/>
    <property type="match status" value="1"/>
</dbReference>
<name>A0A7J0BM47_9BACT</name>
<comment type="catalytic activity">
    <reaction evidence="6">
        <text>a quinone + sn-glycerol 3-phosphate = dihydroxyacetone phosphate + a quinol</text>
        <dbReference type="Rhea" id="RHEA:18977"/>
        <dbReference type="ChEBI" id="CHEBI:24646"/>
        <dbReference type="ChEBI" id="CHEBI:57597"/>
        <dbReference type="ChEBI" id="CHEBI:57642"/>
        <dbReference type="ChEBI" id="CHEBI:132124"/>
        <dbReference type="EC" id="1.1.5.3"/>
    </reaction>
</comment>
<organism evidence="9 10">
    <name type="scientific">Desulfovibrio subterraneus</name>
    <dbReference type="NCBI Taxonomy" id="2718620"/>
    <lineage>
        <taxon>Bacteria</taxon>
        <taxon>Pseudomonadati</taxon>
        <taxon>Thermodesulfobacteriota</taxon>
        <taxon>Desulfovibrionia</taxon>
        <taxon>Desulfovibrionales</taxon>
        <taxon>Desulfovibrionaceae</taxon>
        <taxon>Desulfovibrio</taxon>
    </lineage>
</organism>
<keyword evidence="10" id="KW-1185">Reference proteome</keyword>
<evidence type="ECO:0000313" key="10">
    <source>
        <dbReference type="Proteomes" id="UP000503840"/>
    </source>
</evidence>
<dbReference type="Proteomes" id="UP000503840">
    <property type="component" value="Unassembled WGS sequence"/>
</dbReference>
<dbReference type="GO" id="GO:0005886">
    <property type="term" value="C:plasma membrane"/>
    <property type="evidence" value="ECO:0007669"/>
    <property type="project" value="InterPro"/>
</dbReference>
<evidence type="ECO:0000256" key="1">
    <source>
        <dbReference type="ARBA" id="ARBA00001974"/>
    </source>
</evidence>
<keyword evidence="5 6" id="KW-0560">Oxidoreductase</keyword>
<dbReference type="PANTHER" id="PTHR11985">
    <property type="entry name" value="GLYCEROL-3-PHOSPHATE DEHYDROGENASE"/>
    <property type="match status" value="1"/>
</dbReference>
<dbReference type="InterPro" id="IPR000447">
    <property type="entry name" value="G3P_DH_FAD-dep"/>
</dbReference>
<comment type="similarity">
    <text evidence="2 6">Belongs to the FAD-dependent glycerol-3-phosphate dehydrogenase family.</text>
</comment>
<evidence type="ECO:0000256" key="7">
    <source>
        <dbReference type="SAM" id="MobiDB-lite"/>
    </source>
</evidence>
<sequence>MKTLSTTVLIIGGGATGTGLARDLSLRGVHCLLVEKRDINSGASGANHGLLHSGARYVASDSEAAIECREEGAILKKLAPQCIDDTGGLFVAVPGDNEDYIANFESMCARSAVPCTAISPEEARALEPALADNIIAAYSVEDAAVDPFMLSLDNLAHAVTLGSEYRCNARVTNLHIRNGRIEKVSVHDDTTGEEFLVEAQLVVNAAGAWAGKIASMAGAKIHLLYSSGSLLITQNRLTSRVINRLRKAADSDILVPGGTVSVLGTTSVTIDDPDKSRPTVEEADRIIDDARAMMPLLETTRYIRAYAGVRPLVLAGNAGDARNVSRGFSLIDHARDSIENFVTITGGKLTTFRLMAERTADLVCAKLGVSAPCVTREVPLPASTMGRWTEPGLTAKAWLGTRDVHDQILCECEMVSRSVVDNIIDTIGAEGPNRGDSMLTAIGLRSRVGKGPCQGGFCGLRVTSHLYDRGCVHAEQGVDELKNFIERRWRGFSPILWGLPAMQADLQEALYCGMMDMELNGHRPDADTLGADSMQEISSLGGRE</sequence>
<dbReference type="InterPro" id="IPR036188">
    <property type="entry name" value="FAD/NAD-bd_sf"/>
</dbReference>
<dbReference type="InterPro" id="IPR017752">
    <property type="entry name" value="G3P_DH_GlpA_su"/>
</dbReference>
<evidence type="ECO:0000256" key="2">
    <source>
        <dbReference type="ARBA" id="ARBA00007330"/>
    </source>
</evidence>
<dbReference type="EC" id="1.1.5.3" evidence="6"/>
<dbReference type="GO" id="GO:0046174">
    <property type="term" value="P:polyol catabolic process"/>
    <property type="evidence" value="ECO:0007669"/>
    <property type="project" value="InterPro"/>
</dbReference>
<reference evidence="9 10" key="1">
    <citation type="submission" date="2020-05" db="EMBL/GenBank/DDBJ databases">
        <title>Draft genome sequence of Desulfovibrio sp. strain HN2T.</title>
        <authorList>
            <person name="Ueno A."/>
            <person name="Tamazawa S."/>
            <person name="Tamamura S."/>
            <person name="Murakami T."/>
            <person name="Kiyama T."/>
            <person name="Inomata H."/>
            <person name="Amano Y."/>
            <person name="Miyakawa K."/>
            <person name="Tamaki H."/>
            <person name="Naganuma T."/>
            <person name="Kaneko K."/>
        </authorList>
    </citation>
    <scope>NUCLEOTIDE SEQUENCE [LARGE SCALE GENOMIC DNA]</scope>
    <source>
        <strain evidence="9 10">HN2</strain>
    </source>
</reference>
<feature type="region of interest" description="Disordered" evidence="7">
    <location>
        <begin position="523"/>
        <end position="544"/>
    </location>
</feature>
<evidence type="ECO:0000256" key="6">
    <source>
        <dbReference type="RuleBase" id="RU361217"/>
    </source>
</evidence>
<dbReference type="GO" id="GO:0046168">
    <property type="term" value="P:glycerol-3-phosphate catabolic process"/>
    <property type="evidence" value="ECO:0007669"/>
    <property type="project" value="TreeGrafter"/>
</dbReference>
<comment type="caution">
    <text evidence="9">The sequence shown here is derived from an EMBL/GenBank/DDBJ whole genome shotgun (WGS) entry which is preliminary data.</text>
</comment>
<dbReference type="Gene3D" id="1.10.10.1100">
    <property type="entry name" value="BFD-like [2Fe-2S]-binding domain"/>
    <property type="match status" value="1"/>
</dbReference>
<dbReference type="RefSeq" id="WP_174405878.1">
    <property type="nucleotide sequence ID" value="NZ_BLVO01000013.1"/>
</dbReference>
<proteinExistence type="inferred from homology"/>
<dbReference type="SUPFAM" id="SSF51905">
    <property type="entry name" value="FAD/NAD(P)-binding domain"/>
    <property type="match status" value="1"/>
</dbReference>
<dbReference type="Pfam" id="PF01266">
    <property type="entry name" value="DAO"/>
    <property type="match status" value="1"/>
</dbReference>
<evidence type="ECO:0000259" key="8">
    <source>
        <dbReference type="Pfam" id="PF01266"/>
    </source>
</evidence>
<dbReference type="AlphaFoldDB" id="A0A7J0BM47"/>
<dbReference type="PANTHER" id="PTHR11985:SF35">
    <property type="entry name" value="ANAEROBIC GLYCEROL-3-PHOSPHATE DEHYDROGENASE SUBUNIT A"/>
    <property type="match status" value="1"/>
</dbReference>
<keyword evidence="3 6" id="KW-0285">Flavoprotein</keyword>
<feature type="domain" description="FAD dependent oxidoreductase" evidence="8">
    <location>
        <begin position="8"/>
        <end position="361"/>
    </location>
</feature>
<accession>A0A7J0BM47</accession>
<evidence type="ECO:0000256" key="3">
    <source>
        <dbReference type="ARBA" id="ARBA00022630"/>
    </source>
</evidence>
<dbReference type="GO" id="GO:0010181">
    <property type="term" value="F:FMN binding"/>
    <property type="evidence" value="ECO:0007669"/>
    <property type="project" value="InterPro"/>
</dbReference>
<dbReference type="PRINTS" id="PR01001">
    <property type="entry name" value="FADG3PDH"/>
</dbReference>
<comment type="cofactor">
    <cofactor evidence="1 6">
        <name>FAD</name>
        <dbReference type="ChEBI" id="CHEBI:57692"/>
    </cofactor>
</comment>
<dbReference type="PROSITE" id="PS00977">
    <property type="entry name" value="FAD_G3PDH_1"/>
    <property type="match status" value="1"/>
</dbReference>
<dbReference type="GO" id="GO:0004368">
    <property type="term" value="F:glycerol-3-phosphate dehydrogenase (quinone) activity"/>
    <property type="evidence" value="ECO:0007669"/>
    <property type="project" value="UniProtKB-EC"/>
</dbReference>
<evidence type="ECO:0000256" key="5">
    <source>
        <dbReference type="ARBA" id="ARBA00023002"/>
    </source>
</evidence>
<keyword evidence="4" id="KW-0274">FAD</keyword>
<dbReference type="NCBIfam" id="NF008313">
    <property type="entry name" value="PRK11101.1"/>
    <property type="match status" value="1"/>
</dbReference>
<dbReference type="GO" id="GO:0050660">
    <property type="term" value="F:flavin adenine dinucleotide binding"/>
    <property type="evidence" value="ECO:0007669"/>
    <property type="project" value="InterPro"/>
</dbReference>
<evidence type="ECO:0000256" key="4">
    <source>
        <dbReference type="ARBA" id="ARBA00022827"/>
    </source>
</evidence>
<dbReference type="EMBL" id="BLVO01000013">
    <property type="protein sequence ID" value="GFM34272.1"/>
    <property type="molecule type" value="Genomic_DNA"/>
</dbReference>
<protein>
    <recommendedName>
        <fullName evidence="6">Glycerol-3-phosphate dehydrogenase</fullName>
        <ecNumber evidence="6">1.1.5.3</ecNumber>
    </recommendedName>
</protein>
<gene>
    <name evidence="9" type="ORF">DSM101010T_26370</name>
</gene>
<dbReference type="GO" id="GO:0009331">
    <property type="term" value="C:glycerol-3-phosphate dehydrogenase (FAD) complex"/>
    <property type="evidence" value="ECO:0007669"/>
    <property type="project" value="UniProtKB-UniRule"/>
</dbReference>
<dbReference type="SUPFAM" id="SSF54373">
    <property type="entry name" value="FAD-linked reductases, C-terminal domain"/>
    <property type="match status" value="1"/>
</dbReference>
<dbReference type="InterPro" id="IPR006076">
    <property type="entry name" value="FAD-dep_OxRdtase"/>
</dbReference>
<dbReference type="InterPro" id="IPR041854">
    <property type="entry name" value="BFD-like_2Fe2S-bd_dom_sf"/>
</dbReference>
<evidence type="ECO:0000313" key="9">
    <source>
        <dbReference type="EMBL" id="GFM34272.1"/>
    </source>
</evidence>
<dbReference type="Gene3D" id="3.50.50.60">
    <property type="entry name" value="FAD/NAD(P)-binding domain"/>
    <property type="match status" value="3"/>
</dbReference>